<sequence length="326" mass="36272">MDRNMVDAASGGALMDKTPVTATVRESTNGATVPCEVARRRDHARSESSQLSTVGFEIPGTNVSPATATANATTRKFFCNGGLAFTISTKYDCHNTKFKNLGGTAGRHYKSNAVSQFRKYTFVDDSESARERSQHCTTTISIPLPFLNRKSQLRFEIDEDLLKLFRKVVINIPLLHTIKQAKFLKELCIHKRKKIKGAAETGVIMLALVKHEDASARFQQIFPKKCQDSGIFVIPCTIDNRMFTDAMLDLGASINVMPESIYKSLNIRDLEPTGMEIQLPNKSVVQPLGILKDILIQVNELIFLAYFYVLDMEDEASREGSTLILG</sequence>
<evidence type="ECO:0000313" key="1">
    <source>
        <dbReference type="EMBL" id="RDX81919.1"/>
    </source>
</evidence>
<accession>A0A371FU92</accession>
<dbReference type="PANTHER" id="PTHR33067">
    <property type="entry name" value="RNA-DIRECTED DNA POLYMERASE-RELATED"/>
    <property type="match status" value="1"/>
</dbReference>
<dbReference type="Proteomes" id="UP000257109">
    <property type="component" value="Unassembled WGS sequence"/>
</dbReference>
<dbReference type="Gene3D" id="2.40.70.10">
    <property type="entry name" value="Acid Proteases"/>
    <property type="match status" value="1"/>
</dbReference>
<dbReference type="OrthoDB" id="1433126at2759"/>
<feature type="non-terminal residue" evidence="1">
    <location>
        <position position="1"/>
    </location>
</feature>
<name>A0A371FU92_MUCPR</name>
<reference evidence="1" key="1">
    <citation type="submission" date="2018-05" db="EMBL/GenBank/DDBJ databases">
        <title>Draft genome of Mucuna pruriens seed.</title>
        <authorList>
            <person name="Nnadi N.E."/>
            <person name="Vos R."/>
            <person name="Hasami M.H."/>
            <person name="Devisetty U.K."/>
            <person name="Aguiy J.C."/>
        </authorList>
    </citation>
    <scope>NUCLEOTIDE SEQUENCE [LARGE SCALE GENOMIC DNA]</scope>
    <source>
        <strain evidence="1">JCA_2017</strain>
    </source>
</reference>
<dbReference type="EMBL" id="QJKJ01007793">
    <property type="protein sequence ID" value="RDX81919.1"/>
    <property type="molecule type" value="Genomic_DNA"/>
</dbReference>
<organism evidence="1 2">
    <name type="scientific">Mucuna pruriens</name>
    <name type="common">Velvet bean</name>
    <name type="synonym">Dolichos pruriens</name>
    <dbReference type="NCBI Taxonomy" id="157652"/>
    <lineage>
        <taxon>Eukaryota</taxon>
        <taxon>Viridiplantae</taxon>
        <taxon>Streptophyta</taxon>
        <taxon>Embryophyta</taxon>
        <taxon>Tracheophyta</taxon>
        <taxon>Spermatophyta</taxon>
        <taxon>Magnoliopsida</taxon>
        <taxon>eudicotyledons</taxon>
        <taxon>Gunneridae</taxon>
        <taxon>Pentapetalae</taxon>
        <taxon>rosids</taxon>
        <taxon>fabids</taxon>
        <taxon>Fabales</taxon>
        <taxon>Fabaceae</taxon>
        <taxon>Papilionoideae</taxon>
        <taxon>50 kb inversion clade</taxon>
        <taxon>NPAAA clade</taxon>
        <taxon>indigoferoid/millettioid clade</taxon>
        <taxon>Phaseoleae</taxon>
        <taxon>Mucuna</taxon>
    </lineage>
</organism>
<evidence type="ECO:0008006" key="3">
    <source>
        <dbReference type="Google" id="ProtNLM"/>
    </source>
</evidence>
<dbReference type="AlphaFoldDB" id="A0A371FU92"/>
<dbReference type="CDD" id="cd00303">
    <property type="entry name" value="retropepsin_like"/>
    <property type="match status" value="1"/>
</dbReference>
<evidence type="ECO:0000313" key="2">
    <source>
        <dbReference type="Proteomes" id="UP000257109"/>
    </source>
</evidence>
<proteinExistence type="predicted"/>
<gene>
    <name evidence="1" type="ORF">CR513_37355</name>
</gene>
<comment type="caution">
    <text evidence="1">The sequence shown here is derived from an EMBL/GenBank/DDBJ whole genome shotgun (WGS) entry which is preliminary data.</text>
</comment>
<dbReference type="InterPro" id="IPR021109">
    <property type="entry name" value="Peptidase_aspartic_dom_sf"/>
</dbReference>
<dbReference type="PANTHER" id="PTHR33067:SF9">
    <property type="entry name" value="RNA-DIRECTED DNA POLYMERASE"/>
    <property type="match status" value="1"/>
</dbReference>
<keyword evidence="2" id="KW-1185">Reference proteome</keyword>
<protein>
    <recommendedName>
        <fullName evidence="3">Aspartic peptidase DDI1-type domain-containing protein</fullName>
    </recommendedName>
</protein>